<dbReference type="SUPFAM" id="SSF55073">
    <property type="entry name" value="Nucleotide cyclase"/>
    <property type="match status" value="1"/>
</dbReference>
<dbReference type="InterPro" id="IPR043128">
    <property type="entry name" value="Rev_trsase/Diguanyl_cyclase"/>
</dbReference>
<feature type="transmembrane region" description="Helical" evidence="2">
    <location>
        <begin position="140"/>
        <end position="159"/>
    </location>
</feature>
<dbReference type="GO" id="GO:1902201">
    <property type="term" value="P:negative regulation of bacterial-type flagellum-dependent cell motility"/>
    <property type="evidence" value="ECO:0007669"/>
    <property type="project" value="TreeGrafter"/>
</dbReference>
<feature type="transmembrane region" description="Helical" evidence="2">
    <location>
        <begin position="116"/>
        <end position="134"/>
    </location>
</feature>
<dbReference type="AlphaFoldDB" id="A0A7C9HT71"/>
<dbReference type="Proteomes" id="UP000483286">
    <property type="component" value="Unassembled WGS sequence"/>
</dbReference>
<feature type="transmembrane region" description="Helical" evidence="2">
    <location>
        <begin position="39"/>
        <end position="56"/>
    </location>
</feature>
<feature type="transmembrane region" description="Helical" evidence="2">
    <location>
        <begin position="93"/>
        <end position="111"/>
    </location>
</feature>
<protein>
    <submittedName>
        <fullName evidence="4">Diguanylate cyclase</fullName>
    </submittedName>
</protein>
<accession>A0A7C9HT71</accession>
<dbReference type="InterPro" id="IPR050469">
    <property type="entry name" value="Diguanylate_Cyclase"/>
</dbReference>
<dbReference type="InterPro" id="IPR029787">
    <property type="entry name" value="Nucleotide_cyclase"/>
</dbReference>
<dbReference type="RefSeq" id="WP_157460425.1">
    <property type="nucleotide sequence ID" value="NZ_WQLB01000027.1"/>
</dbReference>
<dbReference type="PANTHER" id="PTHR45138">
    <property type="entry name" value="REGULATORY COMPONENTS OF SENSORY TRANSDUCTION SYSTEM"/>
    <property type="match status" value="1"/>
</dbReference>
<dbReference type="PROSITE" id="PS50887">
    <property type="entry name" value="GGDEF"/>
    <property type="match status" value="1"/>
</dbReference>
<dbReference type="Gene3D" id="3.30.70.270">
    <property type="match status" value="1"/>
</dbReference>
<feature type="domain" description="GGDEF" evidence="3">
    <location>
        <begin position="200"/>
        <end position="325"/>
    </location>
</feature>
<name>A0A7C9HT71_9DEIO</name>
<dbReference type="NCBIfam" id="TIGR00254">
    <property type="entry name" value="GGDEF"/>
    <property type="match status" value="1"/>
</dbReference>
<dbReference type="GO" id="GO:0052621">
    <property type="term" value="F:diguanylate cyclase activity"/>
    <property type="evidence" value="ECO:0007669"/>
    <property type="project" value="TreeGrafter"/>
</dbReference>
<feature type="transmembrane region" description="Helical" evidence="2">
    <location>
        <begin position="63"/>
        <end position="81"/>
    </location>
</feature>
<keyword evidence="2" id="KW-1133">Transmembrane helix</keyword>
<organism evidence="4 5">
    <name type="scientific">Deinococcus arboris</name>
    <dbReference type="NCBI Taxonomy" id="2682977"/>
    <lineage>
        <taxon>Bacteria</taxon>
        <taxon>Thermotogati</taxon>
        <taxon>Deinococcota</taxon>
        <taxon>Deinococci</taxon>
        <taxon>Deinococcales</taxon>
        <taxon>Deinococcaceae</taxon>
        <taxon>Deinococcus</taxon>
    </lineage>
</organism>
<dbReference type="CDD" id="cd01949">
    <property type="entry name" value="GGDEF"/>
    <property type="match status" value="1"/>
</dbReference>
<dbReference type="Pfam" id="PF00990">
    <property type="entry name" value="GGDEF"/>
    <property type="match status" value="1"/>
</dbReference>
<evidence type="ECO:0000256" key="1">
    <source>
        <dbReference type="SAM" id="MobiDB-lite"/>
    </source>
</evidence>
<comment type="caution">
    <text evidence="4">The sequence shown here is derived from an EMBL/GenBank/DDBJ whole genome shotgun (WGS) entry which is preliminary data.</text>
</comment>
<evidence type="ECO:0000313" key="5">
    <source>
        <dbReference type="Proteomes" id="UP000483286"/>
    </source>
</evidence>
<dbReference type="GO" id="GO:0043709">
    <property type="term" value="P:cell adhesion involved in single-species biofilm formation"/>
    <property type="evidence" value="ECO:0007669"/>
    <property type="project" value="TreeGrafter"/>
</dbReference>
<reference evidence="4 5" key="1">
    <citation type="submission" date="2019-12" db="EMBL/GenBank/DDBJ databases">
        <title>Deinococcus sp. HMF7620 Genome sequencing and assembly.</title>
        <authorList>
            <person name="Kang H."/>
            <person name="Kim H."/>
            <person name="Joh K."/>
        </authorList>
    </citation>
    <scope>NUCLEOTIDE SEQUENCE [LARGE SCALE GENOMIC DNA]</scope>
    <source>
        <strain evidence="4 5">HMF7620</strain>
    </source>
</reference>
<dbReference type="SMART" id="SM00267">
    <property type="entry name" value="GGDEF"/>
    <property type="match status" value="1"/>
</dbReference>
<feature type="transmembrane region" description="Helical" evidence="2">
    <location>
        <begin position="16"/>
        <end position="33"/>
    </location>
</feature>
<gene>
    <name evidence="4" type="ORF">GO986_16610</name>
</gene>
<keyword evidence="2" id="KW-0812">Transmembrane</keyword>
<evidence type="ECO:0000313" key="4">
    <source>
        <dbReference type="EMBL" id="MVN88369.1"/>
    </source>
</evidence>
<dbReference type="EMBL" id="WQLB01000027">
    <property type="protein sequence ID" value="MVN88369.1"/>
    <property type="molecule type" value="Genomic_DNA"/>
</dbReference>
<keyword evidence="5" id="KW-1185">Reference proteome</keyword>
<evidence type="ECO:0000256" key="2">
    <source>
        <dbReference type="SAM" id="Phobius"/>
    </source>
</evidence>
<dbReference type="PANTHER" id="PTHR45138:SF9">
    <property type="entry name" value="DIGUANYLATE CYCLASE DGCM-RELATED"/>
    <property type="match status" value="1"/>
</dbReference>
<keyword evidence="2" id="KW-0472">Membrane</keyword>
<proteinExistence type="predicted"/>
<dbReference type="GO" id="GO:0005886">
    <property type="term" value="C:plasma membrane"/>
    <property type="evidence" value="ECO:0007669"/>
    <property type="project" value="TreeGrafter"/>
</dbReference>
<feature type="region of interest" description="Disordered" evidence="1">
    <location>
        <begin position="314"/>
        <end position="336"/>
    </location>
</feature>
<feature type="compositionally biased region" description="Basic residues" evidence="1">
    <location>
        <begin position="314"/>
        <end position="323"/>
    </location>
</feature>
<evidence type="ECO:0000259" key="3">
    <source>
        <dbReference type="PROSITE" id="PS50887"/>
    </source>
</evidence>
<dbReference type="InterPro" id="IPR000160">
    <property type="entry name" value="GGDEF_dom"/>
</dbReference>
<sequence length="346" mass="36596">MVLPSLSPRVYLQRHLYVLLAPLPVLTLLLGALEGTHSNLPHALTFLALLGLAATLNRRRQGLGTVVFLLGMPLWLLWFIGSPGFGASFLNSVTGYGAVLILTAATSALWFPARGVALFVAYSTLVGGVGLSLTPFGWLGLSWFVAVALLVGGTLAWLLGCTDQMVAQLGQAARADALTGLGNRRAFEETLQALWTSHASRLALAIIDVDGLKLVNDEQGHGAGDEVLRLFAQALLLCVPAAHSLFRIGGDEYVVLSLTGDAALLRAELVAATEQIGRRVPGVGASVGLACGHECAGPEGLLRLADERMYRQKRLKKTARPRRDRPGAVGGPLPDPAVLKPTVVKL</sequence>